<dbReference type="PANTHER" id="PTHR42880:SF1">
    <property type="entry name" value="ISOPROPYLMALATE_HOMOCITRATE_CITRAMALATE SYNTHASE FAMILY PROTEIN"/>
    <property type="match status" value="1"/>
</dbReference>
<dbReference type="Gene3D" id="3.20.20.70">
    <property type="entry name" value="Aldolase class I"/>
    <property type="match status" value="1"/>
</dbReference>
<dbReference type="AlphaFoldDB" id="A0A4Q9VWS1"/>
<organism evidence="9 10">
    <name type="scientific">Siculibacillus lacustris</name>
    <dbReference type="NCBI Taxonomy" id="1549641"/>
    <lineage>
        <taxon>Bacteria</taxon>
        <taxon>Pseudomonadati</taxon>
        <taxon>Pseudomonadota</taxon>
        <taxon>Alphaproteobacteria</taxon>
        <taxon>Hyphomicrobiales</taxon>
        <taxon>Ancalomicrobiaceae</taxon>
        <taxon>Siculibacillus</taxon>
    </lineage>
</organism>
<dbReference type="EC" id="2.3.3.14" evidence="3"/>
<evidence type="ECO:0000256" key="7">
    <source>
        <dbReference type="RuleBase" id="RU003523"/>
    </source>
</evidence>
<dbReference type="GO" id="GO:0019752">
    <property type="term" value="P:carboxylic acid metabolic process"/>
    <property type="evidence" value="ECO:0007669"/>
    <property type="project" value="InterPro"/>
</dbReference>
<dbReference type="PROSITE" id="PS00816">
    <property type="entry name" value="AIPM_HOMOCIT_SYNTH_2"/>
    <property type="match status" value="1"/>
</dbReference>
<evidence type="ECO:0000256" key="6">
    <source>
        <dbReference type="ARBA" id="ARBA00048019"/>
    </source>
</evidence>
<dbReference type="Pfam" id="PF00682">
    <property type="entry name" value="HMGL-like"/>
    <property type="match status" value="1"/>
</dbReference>
<evidence type="ECO:0000313" key="9">
    <source>
        <dbReference type="EMBL" id="TBW40673.1"/>
    </source>
</evidence>
<protein>
    <recommendedName>
        <fullName evidence="4">Homocitrate synthase</fullName>
        <ecNumber evidence="3">2.3.3.14</ecNumber>
    </recommendedName>
</protein>
<evidence type="ECO:0000256" key="1">
    <source>
        <dbReference type="ARBA" id="ARBA00003050"/>
    </source>
</evidence>
<comment type="function">
    <text evidence="1">This protein is a Fe-Mo-cofactor biosynthetic component.</text>
</comment>
<dbReference type="PROSITE" id="PS00815">
    <property type="entry name" value="AIPM_HOMOCIT_SYNTH_1"/>
    <property type="match status" value="1"/>
</dbReference>
<evidence type="ECO:0000256" key="4">
    <source>
        <dbReference type="ARBA" id="ARBA00020735"/>
    </source>
</evidence>
<reference evidence="9 10" key="1">
    <citation type="submission" date="2019-02" db="EMBL/GenBank/DDBJ databases">
        <title>Siculibacillus lacustris gen. nov., sp. nov., a new rosette-forming bacterium isolated from a freshwater crater lake (Lake St. Ana, Romania).</title>
        <authorList>
            <person name="Felfoldi T."/>
            <person name="Marton Z."/>
            <person name="Szabo A."/>
            <person name="Mentes A."/>
            <person name="Boka K."/>
            <person name="Marialigeti K."/>
            <person name="Mathe I."/>
            <person name="Koncz M."/>
            <person name="Schumann P."/>
            <person name="Toth E."/>
        </authorList>
    </citation>
    <scope>NUCLEOTIDE SEQUENCE [LARGE SCALE GENOMIC DNA]</scope>
    <source>
        <strain evidence="9 10">SA-279</strain>
    </source>
</reference>
<dbReference type="InterPro" id="IPR013785">
    <property type="entry name" value="Aldolase_TIM"/>
</dbReference>
<evidence type="ECO:0000256" key="2">
    <source>
        <dbReference type="ARBA" id="ARBA00006154"/>
    </source>
</evidence>
<evidence type="ECO:0000259" key="8">
    <source>
        <dbReference type="PROSITE" id="PS50991"/>
    </source>
</evidence>
<dbReference type="SUPFAM" id="SSF51569">
    <property type="entry name" value="Aldolase"/>
    <property type="match status" value="1"/>
</dbReference>
<evidence type="ECO:0000256" key="3">
    <source>
        <dbReference type="ARBA" id="ARBA00012974"/>
    </source>
</evidence>
<keyword evidence="5 7" id="KW-0808">Transferase</keyword>
<gene>
    <name evidence="9" type="primary">aksA</name>
    <name evidence="9" type="ORF">EYW49_02785</name>
</gene>
<dbReference type="InterPro" id="IPR002034">
    <property type="entry name" value="AIPM/Hcit_synth_CS"/>
</dbReference>
<name>A0A4Q9VWS1_9HYPH</name>
<dbReference type="InterPro" id="IPR000891">
    <property type="entry name" value="PYR_CT"/>
</dbReference>
<proteinExistence type="inferred from homology"/>
<dbReference type="OrthoDB" id="7954579at2"/>
<evidence type="ECO:0000313" key="10">
    <source>
        <dbReference type="Proteomes" id="UP000292781"/>
    </source>
</evidence>
<dbReference type="PANTHER" id="PTHR42880">
    <property type="entry name" value="HOMOCITRATE SYNTHASE"/>
    <property type="match status" value="1"/>
</dbReference>
<sequence length="393" mass="41806">MSTIDPDLVWTGTLNALALAGRPKRTAGFYDTTLRDGEQAVGVVFDPERKLEIAKLVDGLGVGRIEAGFPRVSDEDKEAIRAISQAGLKAEIWGFARAMIEDVDAVADLGMKFAVVEAPISDAKLAALEVSRDKVLQRIGNAVAHAVKSGIHVAFFGVDSTRADLDFFETAYKTALDAGAKELAIVDTLAIASPEAVDFLVRRVKSWAGDVPIHWHGHNDFGLGTAGAIAAINAGASWVHGTVDGIGERAGNASLPEIAMALELLYGVETGFRLDRIRAASERLRAIAGYALEPWKAVVGQNLFIRETGAVAAQFHIPQAIEPYSSTILDTPRGIVLGKKSGVASIGIKCRDLGLDVPEASHAALLAAVKKIAITNRRLVTDAEFTDLVRRLG</sequence>
<comment type="caution">
    <text evidence="9">The sequence shown here is derived from an EMBL/GenBank/DDBJ whole genome shotgun (WGS) entry which is preliminary data.</text>
</comment>
<dbReference type="RefSeq" id="WP_131305817.1">
    <property type="nucleotide sequence ID" value="NZ_SJFN01000003.1"/>
</dbReference>
<comment type="similarity">
    <text evidence="2 7">Belongs to the alpha-IPM synthase/homocitrate synthase family.</text>
</comment>
<comment type="catalytic activity">
    <reaction evidence="6">
        <text>acetyl-CoA + 2-oxoglutarate + H2O = (2R)-homocitrate + CoA + H(+)</text>
        <dbReference type="Rhea" id="RHEA:12929"/>
        <dbReference type="ChEBI" id="CHEBI:15377"/>
        <dbReference type="ChEBI" id="CHEBI:15378"/>
        <dbReference type="ChEBI" id="CHEBI:16810"/>
        <dbReference type="ChEBI" id="CHEBI:57287"/>
        <dbReference type="ChEBI" id="CHEBI:57288"/>
        <dbReference type="ChEBI" id="CHEBI:58884"/>
        <dbReference type="EC" id="2.3.3.14"/>
    </reaction>
</comment>
<dbReference type="EMBL" id="SJFN01000003">
    <property type="protein sequence ID" value="TBW40673.1"/>
    <property type="molecule type" value="Genomic_DNA"/>
</dbReference>
<dbReference type="PROSITE" id="PS50991">
    <property type="entry name" value="PYR_CT"/>
    <property type="match status" value="1"/>
</dbReference>
<dbReference type="Proteomes" id="UP000292781">
    <property type="component" value="Unassembled WGS sequence"/>
</dbReference>
<accession>A0A4Q9VWS1</accession>
<feature type="domain" description="Pyruvate carboxyltransferase" evidence="8">
    <location>
        <begin position="27"/>
        <end position="278"/>
    </location>
</feature>
<dbReference type="Gene3D" id="1.10.238.260">
    <property type="match status" value="1"/>
</dbReference>
<dbReference type="GO" id="GO:0004410">
    <property type="term" value="F:homocitrate synthase activity"/>
    <property type="evidence" value="ECO:0007669"/>
    <property type="project" value="UniProtKB-EC"/>
</dbReference>
<keyword evidence="10" id="KW-1185">Reference proteome</keyword>
<evidence type="ECO:0000256" key="5">
    <source>
        <dbReference type="ARBA" id="ARBA00022679"/>
    </source>
</evidence>